<keyword evidence="8 9" id="KW-0472">Membrane</keyword>
<dbReference type="PROSITE" id="PS50929">
    <property type="entry name" value="ABC_TM1F"/>
    <property type="match status" value="1"/>
</dbReference>
<dbReference type="AlphaFoldDB" id="A0A9P6HP81"/>
<evidence type="ECO:0000313" key="12">
    <source>
        <dbReference type="EMBL" id="KAF9790786.1"/>
    </source>
</evidence>
<dbReference type="SUPFAM" id="SSF90123">
    <property type="entry name" value="ABC transporter transmembrane region"/>
    <property type="match status" value="1"/>
</dbReference>
<dbReference type="Pfam" id="PF00005">
    <property type="entry name" value="ABC_tran"/>
    <property type="match status" value="1"/>
</dbReference>
<keyword evidence="4 9" id="KW-0812">Transmembrane</keyword>
<dbReference type="GO" id="GO:0005524">
    <property type="term" value="F:ATP binding"/>
    <property type="evidence" value="ECO:0007669"/>
    <property type="project" value="UniProtKB-KW"/>
</dbReference>
<evidence type="ECO:0000256" key="9">
    <source>
        <dbReference type="SAM" id="Phobius"/>
    </source>
</evidence>
<dbReference type="SMART" id="SM00382">
    <property type="entry name" value="AAA"/>
    <property type="match status" value="1"/>
</dbReference>
<dbReference type="Pfam" id="PF00664">
    <property type="entry name" value="ABC_membrane"/>
    <property type="match status" value="1"/>
</dbReference>
<feature type="transmembrane region" description="Helical" evidence="9">
    <location>
        <begin position="39"/>
        <end position="60"/>
    </location>
</feature>
<evidence type="ECO:0000256" key="8">
    <source>
        <dbReference type="ARBA" id="ARBA00023136"/>
    </source>
</evidence>
<sequence length="460" mass="52101">MWKCTSRPSRLSNETAFDANVFDDGFERHRSVRVDRGHYPWFLVAVGAILVAYYFLSLYYRASARELKRLDAILRSSLYAHFSESLTGLATIRAYGETDRFRKESEERVNTENRVYWLTITNQRWLGMRVEILGLLLTFVVARFTISPAQTGVTLIAKLENDRNSVERIMHYADGLEQEPPHEIPERKPQAPWPGEGHVEIRDVVLRYRPELPDVLRGLTMDVAPGEKIGIVGRTGAGKSSIMTALYRLVELSAGSIVIDGVDISEIGLKDLRSALAIIPQDKLLFSGTLRSNLDPFDQFDDAKLWDALKRSYLVEEIKTQGTVVEGEAEADGPKRFSLDTVIEDEGSNLSVGQRSLVSLARALVKDTRVLILDEATASVDYETDRKIQDTIATEFEDRTILCITIIGYDRICVMDAGRIAEFDTPTRLYHMEDGIFRGMFDRSQITLQDIRRAAKLREL</sequence>
<dbReference type="Gene3D" id="3.40.50.300">
    <property type="entry name" value="P-loop containing nucleotide triphosphate hydrolases"/>
    <property type="match status" value="1"/>
</dbReference>
<evidence type="ECO:0000256" key="3">
    <source>
        <dbReference type="ARBA" id="ARBA00022448"/>
    </source>
</evidence>
<keyword evidence="6" id="KW-0067">ATP-binding</keyword>
<dbReference type="FunFam" id="3.40.50.300:FF:000565">
    <property type="entry name" value="ABC bile acid transporter"/>
    <property type="match status" value="1"/>
</dbReference>
<dbReference type="PROSITE" id="PS50893">
    <property type="entry name" value="ABC_TRANSPORTER_2"/>
    <property type="match status" value="1"/>
</dbReference>
<evidence type="ECO:0000259" key="11">
    <source>
        <dbReference type="PROSITE" id="PS50929"/>
    </source>
</evidence>
<dbReference type="InterPro" id="IPR003439">
    <property type="entry name" value="ABC_transporter-like_ATP-bd"/>
</dbReference>
<dbReference type="Gene3D" id="1.20.1560.10">
    <property type="entry name" value="ABC transporter type 1, transmembrane domain"/>
    <property type="match status" value="1"/>
</dbReference>
<feature type="domain" description="ABC transporter" evidence="10">
    <location>
        <begin position="199"/>
        <end position="442"/>
    </location>
</feature>
<evidence type="ECO:0000259" key="10">
    <source>
        <dbReference type="PROSITE" id="PS50893"/>
    </source>
</evidence>
<dbReference type="InterPro" id="IPR036640">
    <property type="entry name" value="ABC1_TM_sf"/>
</dbReference>
<name>A0A9P6HP81_9AGAM</name>
<dbReference type="PANTHER" id="PTHR24223">
    <property type="entry name" value="ATP-BINDING CASSETTE SUB-FAMILY C"/>
    <property type="match status" value="1"/>
</dbReference>
<reference evidence="12" key="2">
    <citation type="submission" date="2020-11" db="EMBL/GenBank/DDBJ databases">
        <authorList>
            <consortium name="DOE Joint Genome Institute"/>
            <person name="Kuo A."/>
            <person name="Miyauchi S."/>
            <person name="Kiss E."/>
            <person name="Drula E."/>
            <person name="Kohler A."/>
            <person name="Sanchez-Garcia M."/>
            <person name="Andreopoulos B."/>
            <person name="Barry K.W."/>
            <person name="Bonito G."/>
            <person name="Buee M."/>
            <person name="Carver A."/>
            <person name="Chen C."/>
            <person name="Cichocki N."/>
            <person name="Clum A."/>
            <person name="Culley D."/>
            <person name="Crous P.W."/>
            <person name="Fauchery L."/>
            <person name="Girlanda M."/>
            <person name="Hayes R."/>
            <person name="Keri Z."/>
            <person name="Labutti K."/>
            <person name="Lipzen A."/>
            <person name="Lombard V."/>
            <person name="Magnuson J."/>
            <person name="Maillard F."/>
            <person name="Morin E."/>
            <person name="Murat C."/>
            <person name="Nolan M."/>
            <person name="Ohm R."/>
            <person name="Pangilinan J."/>
            <person name="Pereira M."/>
            <person name="Perotto S."/>
            <person name="Peter M."/>
            <person name="Riley R."/>
            <person name="Sitrit Y."/>
            <person name="Stielow B."/>
            <person name="Szollosi G."/>
            <person name="Zifcakova L."/>
            <person name="Stursova M."/>
            <person name="Spatafora J.W."/>
            <person name="Tedersoo L."/>
            <person name="Vaario L.-M."/>
            <person name="Yamada A."/>
            <person name="Yan M."/>
            <person name="Wang P."/>
            <person name="Xu J."/>
            <person name="Bruns T."/>
            <person name="Baldrian P."/>
            <person name="Vilgalys R."/>
            <person name="Henrissat B."/>
            <person name="Grigoriev I.V."/>
            <person name="Hibbett D."/>
            <person name="Nagy L.G."/>
            <person name="Martin F.M."/>
        </authorList>
    </citation>
    <scope>NUCLEOTIDE SEQUENCE</scope>
    <source>
        <strain evidence="12">UH-Tt-Lm1</strain>
    </source>
</reference>
<evidence type="ECO:0000256" key="6">
    <source>
        <dbReference type="ARBA" id="ARBA00022840"/>
    </source>
</evidence>
<protein>
    <submittedName>
        <fullName evidence="12">P-loop containing nucleoside triphosphate hydrolase protein</fullName>
    </submittedName>
</protein>
<dbReference type="InterPro" id="IPR011527">
    <property type="entry name" value="ABC1_TM_dom"/>
</dbReference>
<evidence type="ECO:0000256" key="1">
    <source>
        <dbReference type="ARBA" id="ARBA00004141"/>
    </source>
</evidence>
<comment type="similarity">
    <text evidence="2">Belongs to the ABC transporter superfamily. ABCC family. Conjugate transporter (TC 3.A.1.208) subfamily.</text>
</comment>
<dbReference type="InterPro" id="IPR003593">
    <property type="entry name" value="AAA+_ATPase"/>
</dbReference>
<dbReference type="InterPro" id="IPR027417">
    <property type="entry name" value="P-loop_NTPase"/>
</dbReference>
<comment type="caution">
    <text evidence="12">The sequence shown here is derived from an EMBL/GenBank/DDBJ whole genome shotgun (WGS) entry which is preliminary data.</text>
</comment>
<dbReference type="GO" id="GO:0140359">
    <property type="term" value="F:ABC-type transporter activity"/>
    <property type="evidence" value="ECO:0007669"/>
    <property type="project" value="InterPro"/>
</dbReference>
<evidence type="ECO:0000256" key="7">
    <source>
        <dbReference type="ARBA" id="ARBA00022989"/>
    </source>
</evidence>
<dbReference type="InterPro" id="IPR017871">
    <property type="entry name" value="ABC_transporter-like_CS"/>
</dbReference>
<dbReference type="PROSITE" id="PS00211">
    <property type="entry name" value="ABC_TRANSPORTER_1"/>
    <property type="match status" value="1"/>
</dbReference>
<dbReference type="SUPFAM" id="SSF52540">
    <property type="entry name" value="P-loop containing nucleoside triphosphate hydrolases"/>
    <property type="match status" value="1"/>
</dbReference>
<keyword evidence="7 9" id="KW-1133">Transmembrane helix</keyword>
<keyword evidence="13" id="KW-1185">Reference proteome</keyword>
<evidence type="ECO:0000313" key="13">
    <source>
        <dbReference type="Proteomes" id="UP000736335"/>
    </source>
</evidence>
<dbReference type="Proteomes" id="UP000736335">
    <property type="component" value="Unassembled WGS sequence"/>
</dbReference>
<keyword evidence="12" id="KW-0378">Hydrolase</keyword>
<comment type="subcellular location">
    <subcellularLocation>
        <location evidence="1">Membrane</location>
        <topology evidence="1">Multi-pass membrane protein</topology>
    </subcellularLocation>
</comment>
<evidence type="ECO:0000256" key="4">
    <source>
        <dbReference type="ARBA" id="ARBA00022692"/>
    </source>
</evidence>
<dbReference type="InterPro" id="IPR050173">
    <property type="entry name" value="ABC_transporter_C-like"/>
</dbReference>
<feature type="domain" description="ABC transmembrane type-1" evidence="11">
    <location>
        <begin position="40"/>
        <end position="142"/>
    </location>
</feature>
<keyword evidence="5" id="KW-0547">Nucleotide-binding</keyword>
<dbReference type="PANTHER" id="PTHR24223:SF456">
    <property type="entry name" value="MULTIDRUG RESISTANCE-ASSOCIATED PROTEIN LETHAL(2)03659"/>
    <property type="match status" value="1"/>
</dbReference>
<accession>A0A9P6HP81</accession>
<reference evidence="12" key="1">
    <citation type="journal article" date="2020" name="Nat. Commun.">
        <title>Large-scale genome sequencing of mycorrhizal fungi provides insights into the early evolution of symbiotic traits.</title>
        <authorList>
            <person name="Miyauchi S."/>
            <person name="Kiss E."/>
            <person name="Kuo A."/>
            <person name="Drula E."/>
            <person name="Kohler A."/>
            <person name="Sanchez-Garcia M."/>
            <person name="Morin E."/>
            <person name="Andreopoulos B."/>
            <person name="Barry K.W."/>
            <person name="Bonito G."/>
            <person name="Buee M."/>
            <person name="Carver A."/>
            <person name="Chen C."/>
            <person name="Cichocki N."/>
            <person name="Clum A."/>
            <person name="Culley D."/>
            <person name="Crous P.W."/>
            <person name="Fauchery L."/>
            <person name="Girlanda M."/>
            <person name="Hayes R.D."/>
            <person name="Keri Z."/>
            <person name="LaButti K."/>
            <person name="Lipzen A."/>
            <person name="Lombard V."/>
            <person name="Magnuson J."/>
            <person name="Maillard F."/>
            <person name="Murat C."/>
            <person name="Nolan M."/>
            <person name="Ohm R.A."/>
            <person name="Pangilinan J."/>
            <person name="Pereira M.F."/>
            <person name="Perotto S."/>
            <person name="Peter M."/>
            <person name="Pfister S."/>
            <person name="Riley R."/>
            <person name="Sitrit Y."/>
            <person name="Stielow J.B."/>
            <person name="Szollosi G."/>
            <person name="Zifcakova L."/>
            <person name="Stursova M."/>
            <person name="Spatafora J.W."/>
            <person name="Tedersoo L."/>
            <person name="Vaario L.M."/>
            <person name="Yamada A."/>
            <person name="Yan M."/>
            <person name="Wang P."/>
            <person name="Xu J."/>
            <person name="Bruns T."/>
            <person name="Baldrian P."/>
            <person name="Vilgalys R."/>
            <person name="Dunand C."/>
            <person name="Henrissat B."/>
            <person name="Grigoriev I.V."/>
            <person name="Hibbett D."/>
            <person name="Nagy L.G."/>
            <person name="Martin F.M."/>
        </authorList>
    </citation>
    <scope>NUCLEOTIDE SEQUENCE</scope>
    <source>
        <strain evidence="12">UH-Tt-Lm1</strain>
    </source>
</reference>
<proteinExistence type="inferred from homology"/>
<dbReference type="OrthoDB" id="6500128at2759"/>
<dbReference type="EMBL" id="WIUZ02000002">
    <property type="protein sequence ID" value="KAF9790786.1"/>
    <property type="molecule type" value="Genomic_DNA"/>
</dbReference>
<keyword evidence="3" id="KW-0813">Transport</keyword>
<dbReference type="CDD" id="cd03244">
    <property type="entry name" value="ABCC_MRP_domain2"/>
    <property type="match status" value="1"/>
</dbReference>
<dbReference type="GO" id="GO:0016020">
    <property type="term" value="C:membrane"/>
    <property type="evidence" value="ECO:0007669"/>
    <property type="project" value="UniProtKB-SubCell"/>
</dbReference>
<evidence type="ECO:0000256" key="2">
    <source>
        <dbReference type="ARBA" id="ARBA00009726"/>
    </source>
</evidence>
<dbReference type="GO" id="GO:0016887">
    <property type="term" value="F:ATP hydrolysis activity"/>
    <property type="evidence" value="ECO:0007669"/>
    <property type="project" value="InterPro"/>
</dbReference>
<organism evidence="12 13">
    <name type="scientific">Thelephora terrestris</name>
    <dbReference type="NCBI Taxonomy" id="56493"/>
    <lineage>
        <taxon>Eukaryota</taxon>
        <taxon>Fungi</taxon>
        <taxon>Dikarya</taxon>
        <taxon>Basidiomycota</taxon>
        <taxon>Agaricomycotina</taxon>
        <taxon>Agaricomycetes</taxon>
        <taxon>Thelephorales</taxon>
        <taxon>Thelephoraceae</taxon>
        <taxon>Thelephora</taxon>
    </lineage>
</organism>
<evidence type="ECO:0000256" key="5">
    <source>
        <dbReference type="ARBA" id="ARBA00022741"/>
    </source>
</evidence>
<gene>
    <name evidence="12" type="ORF">BJ322DRAFT_1038162</name>
</gene>